<evidence type="ECO:0008006" key="4">
    <source>
        <dbReference type="Google" id="ProtNLM"/>
    </source>
</evidence>
<evidence type="ECO:0000256" key="1">
    <source>
        <dbReference type="SAM" id="MobiDB-lite"/>
    </source>
</evidence>
<feature type="region of interest" description="Disordered" evidence="1">
    <location>
        <begin position="77"/>
        <end position="121"/>
    </location>
</feature>
<comment type="caution">
    <text evidence="2">The sequence shown here is derived from an EMBL/GenBank/DDBJ whole genome shotgun (WGS) entry which is preliminary data.</text>
</comment>
<accession>A0ABW1WK55</accession>
<name>A0ABW1WK55_9HYPH</name>
<protein>
    <recommendedName>
        <fullName evidence="4">UspA domain-containing protein</fullName>
    </recommendedName>
</protein>
<feature type="compositionally biased region" description="Basic and acidic residues" evidence="1">
    <location>
        <begin position="87"/>
        <end position="96"/>
    </location>
</feature>
<evidence type="ECO:0000313" key="3">
    <source>
        <dbReference type="Proteomes" id="UP001596237"/>
    </source>
</evidence>
<dbReference type="RefSeq" id="WP_192282037.1">
    <property type="nucleotide sequence ID" value="NZ_JBHSTT010000002.1"/>
</dbReference>
<proteinExistence type="predicted"/>
<sequence>MDDEIQQAPDLGTEFVPLYRIAQESASRIGAPDRTPGRRPPLPEGSDGAADIARGTLEKAGAICPWRKSNSITAAGGGDEIGAVTPGEHRGPDAAKGRRGRGPASVSGRQHRGRRHGRSRLDALMHRIEGGADRDDRVFGGNQGGELQSARHFANTPRRKHNGMFEPQQLFLGIDTRKTGQTMKRSFQSVAQDKRSHTILKDRPVILLHVLSCPPIRSPHHVIAAAAAQFHFCNI</sequence>
<evidence type="ECO:0000313" key="2">
    <source>
        <dbReference type="EMBL" id="MFC6387753.1"/>
    </source>
</evidence>
<dbReference type="Proteomes" id="UP001596237">
    <property type="component" value="Unassembled WGS sequence"/>
</dbReference>
<reference evidence="3" key="1">
    <citation type="journal article" date="2019" name="Int. J. Syst. Evol. Microbiol.">
        <title>The Global Catalogue of Microorganisms (GCM) 10K type strain sequencing project: providing services to taxonomists for standard genome sequencing and annotation.</title>
        <authorList>
            <consortium name="The Broad Institute Genomics Platform"/>
            <consortium name="The Broad Institute Genome Sequencing Center for Infectious Disease"/>
            <person name="Wu L."/>
            <person name="Ma J."/>
        </authorList>
    </citation>
    <scope>NUCLEOTIDE SEQUENCE [LARGE SCALE GENOMIC DNA]</scope>
    <source>
        <strain evidence="3">CCUG 36916</strain>
    </source>
</reference>
<gene>
    <name evidence="2" type="ORF">ACFQDP_00065</name>
</gene>
<keyword evidence="3" id="KW-1185">Reference proteome</keyword>
<organism evidence="2 3">
    <name type="scientific">Methylorubrum zatmanii</name>
    <dbReference type="NCBI Taxonomy" id="29429"/>
    <lineage>
        <taxon>Bacteria</taxon>
        <taxon>Pseudomonadati</taxon>
        <taxon>Pseudomonadota</taxon>
        <taxon>Alphaproteobacteria</taxon>
        <taxon>Hyphomicrobiales</taxon>
        <taxon>Methylobacteriaceae</taxon>
        <taxon>Methylorubrum</taxon>
    </lineage>
</organism>
<dbReference type="EMBL" id="JBHSTT010000002">
    <property type="protein sequence ID" value="MFC6387753.1"/>
    <property type="molecule type" value="Genomic_DNA"/>
</dbReference>
<feature type="region of interest" description="Disordered" evidence="1">
    <location>
        <begin position="24"/>
        <end position="50"/>
    </location>
</feature>
<feature type="compositionally biased region" description="Basic residues" evidence="1">
    <location>
        <begin position="109"/>
        <end position="118"/>
    </location>
</feature>